<name>A0ABY7DP43_MYAAR</name>
<organism evidence="1 2">
    <name type="scientific">Mya arenaria</name>
    <name type="common">Soft-shell clam</name>
    <dbReference type="NCBI Taxonomy" id="6604"/>
    <lineage>
        <taxon>Eukaryota</taxon>
        <taxon>Metazoa</taxon>
        <taxon>Spiralia</taxon>
        <taxon>Lophotrochozoa</taxon>
        <taxon>Mollusca</taxon>
        <taxon>Bivalvia</taxon>
        <taxon>Autobranchia</taxon>
        <taxon>Heteroconchia</taxon>
        <taxon>Euheterodonta</taxon>
        <taxon>Imparidentia</taxon>
        <taxon>Neoheterodontei</taxon>
        <taxon>Myida</taxon>
        <taxon>Myoidea</taxon>
        <taxon>Myidae</taxon>
        <taxon>Mya</taxon>
    </lineage>
</organism>
<reference evidence="1" key="1">
    <citation type="submission" date="2022-11" db="EMBL/GenBank/DDBJ databases">
        <title>Centuries of genome instability and evolution in soft-shell clam transmissible cancer (bioRxiv).</title>
        <authorList>
            <person name="Hart S.F.M."/>
            <person name="Yonemitsu M.A."/>
            <person name="Giersch R.M."/>
            <person name="Beal B.F."/>
            <person name="Arriagada G."/>
            <person name="Davis B.W."/>
            <person name="Ostrander E.A."/>
            <person name="Goff S.P."/>
            <person name="Metzger M.J."/>
        </authorList>
    </citation>
    <scope>NUCLEOTIDE SEQUENCE</scope>
    <source>
        <strain evidence="1">MELC-2E11</strain>
        <tissue evidence="1">Siphon/mantle</tissue>
    </source>
</reference>
<accession>A0ABY7DP43</accession>
<sequence length="80" mass="9429">MPENKETYAKYRETSGLYLAPQTWLELYETFDKYYVIALSFRNPPGRFVLDPGEYIPVPTKQLPNQERSYFLRLFSVGAI</sequence>
<keyword evidence="2" id="KW-1185">Reference proteome</keyword>
<evidence type="ECO:0000313" key="1">
    <source>
        <dbReference type="EMBL" id="WAQ98883.1"/>
    </source>
</evidence>
<proteinExistence type="predicted"/>
<dbReference type="Proteomes" id="UP001164746">
    <property type="component" value="Chromosome 3"/>
</dbReference>
<dbReference type="SUPFAM" id="SSF49758">
    <property type="entry name" value="Calpain large subunit, middle domain (domain III)"/>
    <property type="match status" value="1"/>
</dbReference>
<evidence type="ECO:0000313" key="2">
    <source>
        <dbReference type="Proteomes" id="UP001164746"/>
    </source>
</evidence>
<dbReference type="InterPro" id="IPR036213">
    <property type="entry name" value="Calpain_III_sf"/>
</dbReference>
<protein>
    <submittedName>
        <fullName evidence="1">Uncharacterized protein</fullName>
    </submittedName>
</protein>
<dbReference type="EMBL" id="CP111014">
    <property type="protein sequence ID" value="WAQ98883.1"/>
    <property type="molecule type" value="Genomic_DNA"/>
</dbReference>
<gene>
    <name evidence="1" type="ORF">MAR_023256</name>
</gene>